<evidence type="ECO:0000313" key="2">
    <source>
        <dbReference type="Proteomes" id="UP000663860"/>
    </source>
</evidence>
<name>A0A814RDN8_9BILA</name>
<dbReference type="EMBL" id="CAJNOE010000300">
    <property type="protein sequence ID" value="CAF1131607.1"/>
    <property type="molecule type" value="Genomic_DNA"/>
</dbReference>
<proteinExistence type="predicted"/>
<accession>A0A814RDN8</accession>
<evidence type="ECO:0000313" key="1">
    <source>
        <dbReference type="EMBL" id="CAF1131607.1"/>
    </source>
</evidence>
<sequence length="114" mass="12909">MLHEQIIPTQNLLDAIEQFVKTVESALKSCSEQLCSLTTAENTELDTNKTSLMGVLSNFESEYDNMYTQNLNSNEKTKIVNKSQIITDNDDDNIDNNDSDDETTLATTINRCYF</sequence>
<gene>
    <name evidence="1" type="ORF">IZO911_LOCUS24720</name>
</gene>
<protein>
    <submittedName>
        <fullName evidence="1">Uncharacterized protein</fullName>
    </submittedName>
</protein>
<organism evidence="1 2">
    <name type="scientific">Adineta steineri</name>
    <dbReference type="NCBI Taxonomy" id="433720"/>
    <lineage>
        <taxon>Eukaryota</taxon>
        <taxon>Metazoa</taxon>
        <taxon>Spiralia</taxon>
        <taxon>Gnathifera</taxon>
        <taxon>Rotifera</taxon>
        <taxon>Eurotatoria</taxon>
        <taxon>Bdelloidea</taxon>
        <taxon>Adinetida</taxon>
        <taxon>Adinetidae</taxon>
        <taxon>Adineta</taxon>
    </lineage>
</organism>
<comment type="caution">
    <text evidence="1">The sequence shown here is derived from an EMBL/GenBank/DDBJ whole genome shotgun (WGS) entry which is preliminary data.</text>
</comment>
<reference evidence="1" key="1">
    <citation type="submission" date="2021-02" db="EMBL/GenBank/DDBJ databases">
        <authorList>
            <person name="Nowell W R."/>
        </authorList>
    </citation>
    <scope>NUCLEOTIDE SEQUENCE</scope>
</reference>
<dbReference type="Proteomes" id="UP000663860">
    <property type="component" value="Unassembled WGS sequence"/>
</dbReference>
<dbReference type="AlphaFoldDB" id="A0A814RDN8"/>